<evidence type="ECO:0000313" key="1">
    <source>
        <dbReference type="EMBL" id="AXC13190.1"/>
    </source>
</evidence>
<dbReference type="AlphaFoldDB" id="A0A2Z5G2E6"/>
<organism evidence="1 2">
    <name type="scientific">Acidisarcina polymorpha</name>
    <dbReference type="NCBI Taxonomy" id="2211140"/>
    <lineage>
        <taxon>Bacteria</taxon>
        <taxon>Pseudomonadati</taxon>
        <taxon>Acidobacteriota</taxon>
        <taxon>Terriglobia</taxon>
        <taxon>Terriglobales</taxon>
        <taxon>Acidobacteriaceae</taxon>
        <taxon>Acidisarcina</taxon>
    </lineage>
</organism>
<reference evidence="1 2" key="1">
    <citation type="journal article" date="2018" name="Front. Microbiol.">
        <title>Hydrolytic Capabilities as a Key to Environmental Success: Chitinolytic and Cellulolytic Acidobacteria From Acidic Sub-arctic Soils and Boreal Peatlands.</title>
        <authorList>
            <person name="Belova S.E."/>
            <person name="Ravin N.V."/>
            <person name="Pankratov T.A."/>
            <person name="Rakitin A.L."/>
            <person name="Ivanova A.A."/>
            <person name="Beletsky A.V."/>
            <person name="Mardanov A.V."/>
            <person name="Sinninghe Damste J.S."/>
            <person name="Dedysh S.N."/>
        </authorList>
    </citation>
    <scope>NUCLEOTIDE SEQUENCE [LARGE SCALE GENOMIC DNA]</scope>
    <source>
        <strain evidence="1 2">SBC82</strain>
    </source>
</reference>
<accession>A0A2Z5G2E6</accession>
<dbReference type="KEGG" id="abas:ACPOL_3911"/>
<keyword evidence="2" id="KW-1185">Reference proteome</keyword>
<proteinExistence type="predicted"/>
<dbReference type="Proteomes" id="UP000253606">
    <property type="component" value="Chromosome"/>
</dbReference>
<evidence type="ECO:0000313" key="2">
    <source>
        <dbReference type="Proteomes" id="UP000253606"/>
    </source>
</evidence>
<sequence>MVEWLSKRDYFSRIPSERGEGCEYAWSDGQDYLYCHA</sequence>
<dbReference type="EMBL" id="CP030840">
    <property type="protein sequence ID" value="AXC13190.1"/>
    <property type="molecule type" value="Genomic_DNA"/>
</dbReference>
<gene>
    <name evidence="1" type="ORF">ACPOL_3911</name>
</gene>
<name>A0A2Z5G2E6_9BACT</name>
<protein>
    <submittedName>
        <fullName evidence="1">Uncharacterized protein</fullName>
    </submittedName>
</protein>